<dbReference type="PANTHER" id="PTHR10091">
    <property type="entry name" value="ALDOSE-1-EPIMERASE"/>
    <property type="match status" value="1"/>
</dbReference>
<dbReference type="SUPFAM" id="SSF74650">
    <property type="entry name" value="Galactose mutarotase-like"/>
    <property type="match status" value="1"/>
</dbReference>
<accession>A0A3M2IT26</accession>
<dbReference type="GO" id="GO:0004034">
    <property type="term" value="F:aldose 1-epimerase activity"/>
    <property type="evidence" value="ECO:0007669"/>
    <property type="project" value="TreeGrafter"/>
</dbReference>
<dbReference type="InterPro" id="IPR008183">
    <property type="entry name" value="Aldose_1/G6P_1-epimerase"/>
</dbReference>
<protein>
    <submittedName>
        <fullName evidence="1">Aldose epimerase</fullName>
    </submittedName>
</protein>
<dbReference type="InterPro" id="IPR011013">
    <property type="entry name" value="Gal_mutarotase_sf_dom"/>
</dbReference>
<organism evidence="1 2">
    <name type="scientific">Cellulomonas triticagri</name>
    <dbReference type="NCBI Taxonomy" id="2483352"/>
    <lineage>
        <taxon>Bacteria</taxon>
        <taxon>Bacillati</taxon>
        <taxon>Actinomycetota</taxon>
        <taxon>Actinomycetes</taxon>
        <taxon>Micrococcales</taxon>
        <taxon>Cellulomonadaceae</taxon>
        <taxon>Cellulomonas</taxon>
    </lineage>
</organism>
<dbReference type="Pfam" id="PF01263">
    <property type="entry name" value="Aldose_epim"/>
    <property type="match status" value="1"/>
</dbReference>
<dbReference type="GO" id="GO:0030246">
    <property type="term" value="F:carbohydrate binding"/>
    <property type="evidence" value="ECO:0007669"/>
    <property type="project" value="InterPro"/>
</dbReference>
<sequence>MNIAVAPSGRQHLLAHGEHRATIAEVGASVRTYAVGGRDVTLPFGESELAPAYSGAVLAPWPNRLRDGQYTWDGVEYQVPVTEPDRSTALHGLVAQVRYEKVASTTGPDGDTSVTLRHDLVPTPGYPWSLRVEVTYALSDAGLRVHVATTNLDRTAAPYGIGFHPWLSPGDAAVDDCTLRVDATSQVTVDDRLLPTGTRPLSGAEDRTTPQPLAGVALDDAFVDVTRDADGLSWIVLASPDGRAAAMWMDGSMDTWQVCTGNGIPRIDRGGVAAEPMSCIADAFRTGERLVRLEPGTTHEVTWGMTLV</sequence>
<gene>
    <name evidence="1" type="ORF">EBM89_16595</name>
</gene>
<name>A0A3M2IT26_9CELL</name>
<proteinExistence type="predicted"/>
<dbReference type="EMBL" id="RFFI01000113">
    <property type="protein sequence ID" value="RMI05087.1"/>
    <property type="molecule type" value="Genomic_DNA"/>
</dbReference>
<dbReference type="RefSeq" id="WP_122150767.1">
    <property type="nucleotide sequence ID" value="NZ_RFFI01000113.1"/>
</dbReference>
<dbReference type="AlphaFoldDB" id="A0A3M2IT26"/>
<evidence type="ECO:0000313" key="2">
    <source>
        <dbReference type="Proteomes" id="UP000269289"/>
    </source>
</evidence>
<dbReference type="InterPro" id="IPR037480">
    <property type="entry name" value="YihR-like"/>
</dbReference>
<reference evidence="1 2" key="1">
    <citation type="submission" date="2018-10" db="EMBL/GenBank/DDBJ databases">
        <title>Isolation, diversity and antifungal activity of actinobacteria from wheat.</title>
        <authorList>
            <person name="Han C."/>
        </authorList>
    </citation>
    <scope>NUCLEOTIDE SEQUENCE [LARGE SCALE GENOMIC DNA]</scope>
    <source>
        <strain evidence="1 2">NEAU-YY56</strain>
    </source>
</reference>
<dbReference type="CDD" id="cd09022">
    <property type="entry name" value="Aldose_epim_Ec_YihR"/>
    <property type="match status" value="1"/>
</dbReference>
<dbReference type="InterPro" id="IPR014718">
    <property type="entry name" value="GH-type_carb-bd"/>
</dbReference>
<dbReference type="Proteomes" id="UP000269289">
    <property type="component" value="Unassembled WGS sequence"/>
</dbReference>
<comment type="caution">
    <text evidence="1">The sequence shown here is derived from an EMBL/GenBank/DDBJ whole genome shotgun (WGS) entry which is preliminary data.</text>
</comment>
<dbReference type="Gene3D" id="2.70.98.10">
    <property type="match status" value="1"/>
</dbReference>
<dbReference type="PANTHER" id="PTHR10091:SF0">
    <property type="entry name" value="GALACTOSE MUTAROTASE"/>
    <property type="match status" value="1"/>
</dbReference>
<dbReference type="GO" id="GO:0033499">
    <property type="term" value="P:galactose catabolic process via UDP-galactose, Leloir pathway"/>
    <property type="evidence" value="ECO:0007669"/>
    <property type="project" value="TreeGrafter"/>
</dbReference>
<dbReference type="OrthoDB" id="4739604at2"/>
<dbReference type="GO" id="GO:0006006">
    <property type="term" value="P:glucose metabolic process"/>
    <property type="evidence" value="ECO:0007669"/>
    <property type="project" value="TreeGrafter"/>
</dbReference>
<evidence type="ECO:0000313" key="1">
    <source>
        <dbReference type="EMBL" id="RMI05087.1"/>
    </source>
</evidence>
<keyword evidence="2" id="KW-1185">Reference proteome</keyword>